<evidence type="ECO:0000256" key="2">
    <source>
        <dbReference type="ARBA" id="ARBA00007353"/>
    </source>
</evidence>
<dbReference type="Pfam" id="PF02578">
    <property type="entry name" value="Cu-oxidase_4"/>
    <property type="match status" value="1"/>
</dbReference>
<evidence type="ECO:0000313" key="11">
    <source>
        <dbReference type="EMBL" id="SHG58650.1"/>
    </source>
</evidence>
<comment type="catalytic activity">
    <reaction evidence="1">
        <text>inosine + phosphate = alpha-D-ribose 1-phosphate + hypoxanthine</text>
        <dbReference type="Rhea" id="RHEA:27646"/>
        <dbReference type="ChEBI" id="CHEBI:17368"/>
        <dbReference type="ChEBI" id="CHEBI:17596"/>
        <dbReference type="ChEBI" id="CHEBI:43474"/>
        <dbReference type="ChEBI" id="CHEBI:57720"/>
        <dbReference type="EC" id="2.4.2.1"/>
    </reaction>
    <physiologicalReaction direction="left-to-right" evidence="1">
        <dbReference type="Rhea" id="RHEA:27647"/>
    </physiologicalReaction>
</comment>
<dbReference type="PANTHER" id="PTHR30616">
    <property type="entry name" value="UNCHARACTERIZED PROTEIN YFIH"/>
    <property type="match status" value="1"/>
</dbReference>
<keyword evidence="6" id="KW-0862">Zinc</keyword>
<dbReference type="CDD" id="cd16833">
    <property type="entry name" value="YfiH"/>
    <property type="match status" value="1"/>
</dbReference>
<dbReference type="GO" id="GO:0016787">
    <property type="term" value="F:hydrolase activity"/>
    <property type="evidence" value="ECO:0007669"/>
    <property type="project" value="UniProtKB-KW"/>
</dbReference>
<evidence type="ECO:0000256" key="7">
    <source>
        <dbReference type="ARBA" id="ARBA00047989"/>
    </source>
</evidence>
<evidence type="ECO:0000256" key="4">
    <source>
        <dbReference type="ARBA" id="ARBA00022723"/>
    </source>
</evidence>
<protein>
    <recommendedName>
        <fullName evidence="10">Purine nucleoside phosphorylase</fullName>
    </recommendedName>
</protein>
<evidence type="ECO:0000256" key="8">
    <source>
        <dbReference type="ARBA" id="ARBA00048968"/>
    </source>
</evidence>
<evidence type="ECO:0000256" key="10">
    <source>
        <dbReference type="RuleBase" id="RU361274"/>
    </source>
</evidence>
<dbReference type="GO" id="GO:0017061">
    <property type="term" value="F:S-methyl-5-thioadenosine phosphorylase activity"/>
    <property type="evidence" value="ECO:0007669"/>
    <property type="project" value="UniProtKB-EC"/>
</dbReference>
<evidence type="ECO:0000256" key="6">
    <source>
        <dbReference type="ARBA" id="ARBA00022833"/>
    </source>
</evidence>
<keyword evidence="3" id="KW-0808">Transferase</keyword>
<sequence length="252" mass="27252">MVSMTTKTPLIIPQWQAPKGVFAYCTTRLGGVSDSPFDSLNVGNHVGDESVRVRENRSRLPFASHIHWLNQTHSCDVIALPSDQYDGDASVSRDRQSFCAVMTADCVPVLLCDNDATVVAAVHAGWKGLANGIIARTIAAMAIDAECLHAWIGPAISGPCYEVDIGMAAKFTEFPDAVLTHTHAEKCYLDLPLIAKQQCEQAGIRQVTSSHLCTYQQSSLFFSHRRACHEGISGTGRIVSVIGLSDADYSSL</sequence>
<keyword evidence="12" id="KW-1185">Reference proteome</keyword>
<dbReference type="Gene3D" id="3.60.140.10">
    <property type="entry name" value="CNF1/YfiH-like putative cysteine hydrolases"/>
    <property type="match status" value="1"/>
</dbReference>
<organism evidence="11 12">
    <name type="scientific">Marisediminitalea aggregata</name>
    <dbReference type="NCBI Taxonomy" id="634436"/>
    <lineage>
        <taxon>Bacteria</taxon>
        <taxon>Pseudomonadati</taxon>
        <taxon>Pseudomonadota</taxon>
        <taxon>Gammaproteobacteria</taxon>
        <taxon>Alteromonadales</taxon>
        <taxon>Alteromonadaceae</taxon>
        <taxon>Marisediminitalea</taxon>
    </lineage>
</organism>
<keyword evidence="4" id="KW-0479">Metal-binding</keyword>
<dbReference type="InterPro" id="IPR038371">
    <property type="entry name" value="Cu_polyphenol_OxRdtase_sf"/>
</dbReference>
<name>A0A1M5L158_9ALTE</name>
<comment type="catalytic activity">
    <reaction evidence="9">
        <text>S-methyl-5'-thioadenosine + phosphate = 5-(methylsulfanyl)-alpha-D-ribose 1-phosphate + adenine</text>
        <dbReference type="Rhea" id="RHEA:11852"/>
        <dbReference type="ChEBI" id="CHEBI:16708"/>
        <dbReference type="ChEBI" id="CHEBI:17509"/>
        <dbReference type="ChEBI" id="CHEBI:43474"/>
        <dbReference type="ChEBI" id="CHEBI:58533"/>
        <dbReference type="EC" id="2.4.2.28"/>
    </reaction>
    <physiologicalReaction direction="left-to-right" evidence="9">
        <dbReference type="Rhea" id="RHEA:11853"/>
    </physiologicalReaction>
</comment>
<proteinExistence type="inferred from homology"/>
<accession>A0A1M5L158</accession>
<dbReference type="GO" id="GO:0005507">
    <property type="term" value="F:copper ion binding"/>
    <property type="evidence" value="ECO:0007669"/>
    <property type="project" value="TreeGrafter"/>
</dbReference>
<gene>
    <name evidence="11" type="ORF">SAMN05216361_2477</name>
</gene>
<dbReference type="InterPro" id="IPR003730">
    <property type="entry name" value="Cu_polyphenol_OxRdtase"/>
</dbReference>
<comment type="catalytic activity">
    <reaction evidence="8">
        <text>adenosine + phosphate = alpha-D-ribose 1-phosphate + adenine</text>
        <dbReference type="Rhea" id="RHEA:27642"/>
        <dbReference type="ChEBI" id="CHEBI:16335"/>
        <dbReference type="ChEBI" id="CHEBI:16708"/>
        <dbReference type="ChEBI" id="CHEBI:43474"/>
        <dbReference type="ChEBI" id="CHEBI:57720"/>
        <dbReference type="EC" id="2.4.2.1"/>
    </reaction>
    <physiologicalReaction direction="left-to-right" evidence="8">
        <dbReference type="Rhea" id="RHEA:27643"/>
    </physiologicalReaction>
</comment>
<evidence type="ECO:0000256" key="5">
    <source>
        <dbReference type="ARBA" id="ARBA00022801"/>
    </source>
</evidence>
<comment type="catalytic activity">
    <reaction evidence="7">
        <text>adenosine + H2O + H(+) = inosine + NH4(+)</text>
        <dbReference type="Rhea" id="RHEA:24408"/>
        <dbReference type="ChEBI" id="CHEBI:15377"/>
        <dbReference type="ChEBI" id="CHEBI:15378"/>
        <dbReference type="ChEBI" id="CHEBI:16335"/>
        <dbReference type="ChEBI" id="CHEBI:17596"/>
        <dbReference type="ChEBI" id="CHEBI:28938"/>
        <dbReference type="EC" id="3.5.4.4"/>
    </reaction>
    <physiologicalReaction direction="left-to-right" evidence="7">
        <dbReference type="Rhea" id="RHEA:24409"/>
    </physiologicalReaction>
</comment>
<comment type="similarity">
    <text evidence="2 10">Belongs to the purine nucleoside phosphorylase YfiH/LACC1 family.</text>
</comment>
<dbReference type="SUPFAM" id="SSF64438">
    <property type="entry name" value="CNF1/YfiH-like putative cysteine hydrolases"/>
    <property type="match status" value="1"/>
</dbReference>
<dbReference type="AlphaFoldDB" id="A0A1M5L158"/>
<dbReference type="NCBIfam" id="TIGR00726">
    <property type="entry name" value="peptidoglycan editing factor PgeF"/>
    <property type="match status" value="1"/>
</dbReference>
<evidence type="ECO:0000313" key="12">
    <source>
        <dbReference type="Proteomes" id="UP000184520"/>
    </source>
</evidence>
<evidence type="ECO:0000256" key="1">
    <source>
        <dbReference type="ARBA" id="ARBA00000553"/>
    </source>
</evidence>
<evidence type="ECO:0000256" key="3">
    <source>
        <dbReference type="ARBA" id="ARBA00022679"/>
    </source>
</evidence>
<dbReference type="InterPro" id="IPR011324">
    <property type="entry name" value="Cytotoxic_necrot_fac-like_cat"/>
</dbReference>
<reference evidence="12" key="1">
    <citation type="submission" date="2016-11" db="EMBL/GenBank/DDBJ databases">
        <authorList>
            <person name="Varghese N."/>
            <person name="Submissions S."/>
        </authorList>
    </citation>
    <scope>NUCLEOTIDE SEQUENCE [LARGE SCALE GENOMIC DNA]</scope>
    <source>
        <strain evidence="12">CGMCC 1.8995</strain>
    </source>
</reference>
<evidence type="ECO:0000256" key="9">
    <source>
        <dbReference type="ARBA" id="ARBA00049893"/>
    </source>
</evidence>
<keyword evidence="5" id="KW-0378">Hydrolase</keyword>
<dbReference type="Proteomes" id="UP000184520">
    <property type="component" value="Unassembled WGS sequence"/>
</dbReference>
<dbReference type="PANTHER" id="PTHR30616:SF2">
    <property type="entry name" value="PURINE NUCLEOSIDE PHOSPHORYLASE LACC1"/>
    <property type="match status" value="1"/>
</dbReference>
<dbReference type="STRING" id="634436.SAMN05216361_2477"/>
<dbReference type="EMBL" id="FQWD01000004">
    <property type="protein sequence ID" value="SHG58650.1"/>
    <property type="molecule type" value="Genomic_DNA"/>
</dbReference>